<protein>
    <recommendedName>
        <fullName evidence="1">DUF7918 domain-containing protein</fullName>
    </recommendedName>
</protein>
<name>A0ABR0T0J5_9HYPO</name>
<reference evidence="2 3" key="1">
    <citation type="submission" date="2024-01" db="EMBL/GenBank/DDBJ databases">
        <title>Complete genome of Cladobotryum mycophilum ATHUM6906.</title>
        <authorList>
            <person name="Christinaki A.C."/>
            <person name="Myridakis A.I."/>
            <person name="Kouvelis V.N."/>
        </authorList>
    </citation>
    <scope>NUCLEOTIDE SEQUENCE [LARGE SCALE GENOMIC DNA]</scope>
    <source>
        <strain evidence="2 3">ATHUM6906</strain>
    </source>
</reference>
<gene>
    <name evidence="2" type="ORF">PT974_00346</name>
</gene>
<sequence>MAVIEVVPGVSVYVRVDDQRAHKYADPDAQDIPDQGIPTRRCYIESVTGSRFSIEIVFTHEHRLPKDYNFSGCKMLLDGVQVRFNLLENSEPTFGISTTTVFDSTLEPCQNPNQCATRNFIFAGVSSVEDTNKERVARDRKIAETLGTIELHLWYGYYIGLTQKMSLKALHCEKTFQLAENFSSNKSIVNIQNADRIIHNTQICRFAFHYRSRDALKRAFIIPSSPLPEQPDPEIGHLSPEEIRNLARKMVRMQQREIKVPKREVDGDNAGIPTSVRPLKIIKLADGNEAVDLTDE</sequence>
<evidence type="ECO:0000259" key="1">
    <source>
        <dbReference type="Pfam" id="PF25534"/>
    </source>
</evidence>
<dbReference type="Proteomes" id="UP001338125">
    <property type="component" value="Unassembled WGS sequence"/>
</dbReference>
<comment type="caution">
    <text evidence="2">The sequence shown here is derived from an EMBL/GenBank/DDBJ whole genome shotgun (WGS) entry which is preliminary data.</text>
</comment>
<evidence type="ECO:0000313" key="2">
    <source>
        <dbReference type="EMBL" id="KAK5997978.1"/>
    </source>
</evidence>
<dbReference type="PANTHER" id="PTHR36223">
    <property type="entry name" value="BETA-LACTAMASE-TYPE TRANSPEPTIDASE FOLD DOMAIN CONTAINING PROTEIN"/>
    <property type="match status" value="1"/>
</dbReference>
<dbReference type="PANTHER" id="PTHR36223:SF1">
    <property type="entry name" value="TRANSCRIPTION ELONGATION FACTOR EAF N-TERMINAL DOMAIN-CONTAINING PROTEIN"/>
    <property type="match status" value="1"/>
</dbReference>
<keyword evidence="3" id="KW-1185">Reference proteome</keyword>
<dbReference type="Pfam" id="PF25534">
    <property type="entry name" value="DUF7918"/>
    <property type="match status" value="1"/>
</dbReference>
<organism evidence="2 3">
    <name type="scientific">Cladobotryum mycophilum</name>
    <dbReference type="NCBI Taxonomy" id="491253"/>
    <lineage>
        <taxon>Eukaryota</taxon>
        <taxon>Fungi</taxon>
        <taxon>Dikarya</taxon>
        <taxon>Ascomycota</taxon>
        <taxon>Pezizomycotina</taxon>
        <taxon>Sordariomycetes</taxon>
        <taxon>Hypocreomycetidae</taxon>
        <taxon>Hypocreales</taxon>
        <taxon>Hypocreaceae</taxon>
        <taxon>Cladobotryum</taxon>
    </lineage>
</organism>
<accession>A0ABR0T0J5</accession>
<proteinExistence type="predicted"/>
<evidence type="ECO:0000313" key="3">
    <source>
        <dbReference type="Proteomes" id="UP001338125"/>
    </source>
</evidence>
<feature type="domain" description="DUF7918" evidence="1">
    <location>
        <begin position="9"/>
        <end position="225"/>
    </location>
</feature>
<dbReference type="InterPro" id="IPR057678">
    <property type="entry name" value="DUF7918"/>
</dbReference>
<dbReference type="EMBL" id="JAVFKD010000001">
    <property type="protein sequence ID" value="KAK5997978.1"/>
    <property type="molecule type" value="Genomic_DNA"/>
</dbReference>